<dbReference type="Pfam" id="PF00535">
    <property type="entry name" value="Glycos_transf_2"/>
    <property type="match status" value="1"/>
</dbReference>
<evidence type="ECO:0000313" key="2">
    <source>
        <dbReference type="EMBL" id="AAT42887.1"/>
    </source>
</evidence>
<dbReference type="EMBL" id="AE017261">
    <property type="protein sequence ID" value="AAT42887.1"/>
    <property type="molecule type" value="Genomic_DNA"/>
</dbReference>
<dbReference type="SUPFAM" id="SSF53448">
    <property type="entry name" value="Nucleotide-diphospho-sugar transferases"/>
    <property type="match status" value="1"/>
</dbReference>
<dbReference type="EC" id="2.4.1.-" evidence="2"/>
<dbReference type="Proteomes" id="UP000000438">
    <property type="component" value="Chromosome"/>
</dbReference>
<organism evidence="2 3">
    <name type="scientific">Picrophilus torridus (strain ATCC 700027 / DSM 9790 / JCM 10055 / NBRC 100828 / KAW 2/3)</name>
    <dbReference type="NCBI Taxonomy" id="1122961"/>
    <lineage>
        <taxon>Archaea</taxon>
        <taxon>Methanobacteriati</taxon>
        <taxon>Thermoplasmatota</taxon>
        <taxon>Thermoplasmata</taxon>
        <taxon>Thermoplasmatales</taxon>
        <taxon>Picrophilaceae</taxon>
        <taxon>Picrophilus</taxon>
    </lineage>
</organism>
<dbReference type="InterPro" id="IPR029044">
    <property type="entry name" value="Nucleotide-diphossugar_trans"/>
</dbReference>
<proteinExistence type="predicted"/>
<dbReference type="PANTHER" id="PTHR22916">
    <property type="entry name" value="GLYCOSYLTRANSFERASE"/>
    <property type="match status" value="1"/>
</dbReference>
<dbReference type="STRING" id="263820.PTO0302"/>
<name>Q6L2B5_PICTO</name>
<keyword evidence="2" id="KW-0808">Transferase</keyword>
<evidence type="ECO:0000259" key="1">
    <source>
        <dbReference type="Pfam" id="PF00535"/>
    </source>
</evidence>
<dbReference type="OrthoDB" id="56830at2157"/>
<evidence type="ECO:0000313" key="3">
    <source>
        <dbReference type="Proteomes" id="UP000000438"/>
    </source>
</evidence>
<dbReference type="Gene3D" id="3.90.550.10">
    <property type="entry name" value="Spore Coat Polysaccharide Biosynthesis Protein SpsA, Chain A"/>
    <property type="match status" value="1"/>
</dbReference>
<dbReference type="CAZy" id="GT2">
    <property type="family name" value="Glycosyltransferase Family 2"/>
</dbReference>
<sequence>MNLNNKSKNPYISVIVIAYNRKQFLIDAVHSVINQTLDRSKYEIIIVKNFRDDDIDAQLNRFVDLNIYTDEISIGAKFARGIEISKGEILCFLEDDDIFKKNKLEVVLNVFKNKDLVYFHNNFDIIDEKGNLISKNNKSNSSMNMSAISIKKTIIDTKILKNARSFVDDLMYLFAINSRKKILVSNLKLSYYRMHNMNASRLSRDNIPETEIVIKQLNEFEDLFPNCKHCKKYIKKAKFRMILISNTLHKQKFPGILIIILILTIKLEYRLLKILLKYFINDYIKIV</sequence>
<dbReference type="PaxDb" id="263820-PTO0302"/>
<dbReference type="GeneID" id="25392587"/>
<dbReference type="InterPro" id="IPR001173">
    <property type="entry name" value="Glyco_trans_2-like"/>
</dbReference>
<protein>
    <submittedName>
        <fullName evidence="2">Glycosyltransferase</fullName>
        <ecNumber evidence="2">2.4.1.-</ecNumber>
    </submittedName>
</protein>
<accession>Q6L2B5</accession>
<dbReference type="GO" id="GO:0016758">
    <property type="term" value="F:hexosyltransferase activity"/>
    <property type="evidence" value="ECO:0007669"/>
    <property type="project" value="UniProtKB-ARBA"/>
</dbReference>
<dbReference type="RefSeq" id="WP_011177103.1">
    <property type="nucleotide sequence ID" value="NC_005877.1"/>
</dbReference>
<gene>
    <name evidence="2" type="ordered locus">PTO0302</name>
</gene>
<dbReference type="PANTHER" id="PTHR22916:SF3">
    <property type="entry name" value="UDP-GLCNAC:BETAGAL BETA-1,3-N-ACETYLGLUCOSAMINYLTRANSFERASE-LIKE PROTEIN 1"/>
    <property type="match status" value="1"/>
</dbReference>
<dbReference type="KEGG" id="pto:PTO0302"/>
<dbReference type="AlphaFoldDB" id="Q6L2B5"/>
<dbReference type="HOGENOM" id="CLU_055387_0_0_2"/>
<dbReference type="InParanoid" id="Q6L2B5"/>
<reference evidence="2 3" key="1">
    <citation type="journal article" date="2004" name="Proc. Natl. Acad. Sci. U.S.A.">
        <title>Genome sequence of Picrophilus torridus and its implications for life around pH 0.</title>
        <authorList>
            <person name="Futterer O."/>
            <person name="Angelov A."/>
            <person name="Liesegang H."/>
            <person name="Gottschalk G."/>
            <person name="Schleper C."/>
            <person name="Schepers B."/>
            <person name="Dock C."/>
            <person name="Antranikian G."/>
            <person name="Liebl W."/>
        </authorList>
    </citation>
    <scope>NUCLEOTIDE SEQUENCE [LARGE SCALE GENOMIC DNA]</scope>
    <source>
        <strain evidence="3">ATCC 700027 / DSM 9790 / JCM 10055 / NBRC 100828</strain>
    </source>
</reference>
<dbReference type="CDD" id="cd00761">
    <property type="entry name" value="Glyco_tranf_GTA_type"/>
    <property type="match status" value="1"/>
</dbReference>
<dbReference type="eggNOG" id="arCOG01397">
    <property type="taxonomic scope" value="Archaea"/>
</dbReference>
<feature type="domain" description="Glycosyltransferase 2-like" evidence="1">
    <location>
        <begin position="13"/>
        <end position="138"/>
    </location>
</feature>
<keyword evidence="2" id="KW-0328">Glycosyltransferase</keyword>